<dbReference type="SUPFAM" id="SSF88946">
    <property type="entry name" value="Sigma2 domain of RNA polymerase sigma factors"/>
    <property type="match status" value="1"/>
</dbReference>
<dbReference type="SUPFAM" id="SSF88659">
    <property type="entry name" value="Sigma3 and sigma4 domains of RNA polymerase sigma factors"/>
    <property type="match status" value="1"/>
</dbReference>
<reference evidence="7 8" key="1">
    <citation type="submission" date="2019-09" db="EMBL/GenBank/DDBJ databases">
        <title>Chitinophaga ginsengihumi sp. nov., isolated from soil of ginseng rhizosphere.</title>
        <authorList>
            <person name="Lee J."/>
        </authorList>
    </citation>
    <scope>NUCLEOTIDE SEQUENCE [LARGE SCALE GENOMIC DNA]</scope>
    <source>
        <strain evidence="7 8">BN140078</strain>
    </source>
</reference>
<feature type="domain" description="RNA polymerase sigma factor 70 region 4 type 2" evidence="6">
    <location>
        <begin position="143"/>
        <end position="193"/>
    </location>
</feature>
<dbReference type="NCBIfam" id="TIGR02937">
    <property type="entry name" value="sigma70-ECF"/>
    <property type="match status" value="1"/>
</dbReference>
<evidence type="ECO:0000256" key="2">
    <source>
        <dbReference type="ARBA" id="ARBA00023015"/>
    </source>
</evidence>
<dbReference type="InterPro" id="IPR013249">
    <property type="entry name" value="RNA_pol_sigma70_r4_t2"/>
</dbReference>
<dbReference type="AlphaFoldDB" id="A0A5B2VU15"/>
<evidence type="ECO:0000256" key="1">
    <source>
        <dbReference type="ARBA" id="ARBA00010641"/>
    </source>
</evidence>
<dbReference type="InterPro" id="IPR014284">
    <property type="entry name" value="RNA_pol_sigma-70_dom"/>
</dbReference>
<dbReference type="InterPro" id="IPR007627">
    <property type="entry name" value="RNA_pol_sigma70_r2"/>
</dbReference>
<dbReference type="PANTHER" id="PTHR43133">
    <property type="entry name" value="RNA POLYMERASE ECF-TYPE SIGMA FACTO"/>
    <property type="match status" value="1"/>
</dbReference>
<evidence type="ECO:0000259" key="6">
    <source>
        <dbReference type="Pfam" id="PF08281"/>
    </source>
</evidence>
<dbReference type="GO" id="GO:0016987">
    <property type="term" value="F:sigma factor activity"/>
    <property type="evidence" value="ECO:0007669"/>
    <property type="project" value="UniProtKB-KW"/>
</dbReference>
<evidence type="ECO:0000259" key="5">
    <source>
        <dbReference type="Pfam" id="PF04542"/>
    </source>
</evidence>
<comment type="similarity">
    <text evidence="1">Belongs to the sigma-70 factor family. ECF subfamily.</text>
</comment>
<proteinExistence type="inferred from homology"/>
<name>A0A5B2VU15_9BACT</name>
<comment type="caution">
    <text evidence="7">The sequence shown here is derived from an EMBL/GenBank/DDBJ whole genome shotgun (WGS) entry which is preliminary data.</text>
</comment>
<dbReference type="InterPro" id="IPR036388">
    <property type="entry name" value="WH-like_DNA-bd_sf"/>
</dbReference>
<dbReference type="Proteomes" id="UP000324611">
    <property type="component" value="Unassembled WGS sequence"/>
</dbReference>
<keyword evidence="8" id="KW-1185">Reference proteome</keyword>
<dbReference type="Gene3D" id="1.10.1740.10">
    <property type="match status" value="1"/>
</dbReference>
<evidence type="ECO:0000313" key="8">
    <source>
        <dbReference type="Proteomes" id="UP000324611"/>
    </source>
</evidence>
<evidence type="ECO:0000313" key="7">
    <source>
        <dbReference type="EMBL" id="KAA2243293.1"/>
    </source>
</evidence>
<sequence length="227" mass="26394">MIVTFCRCLHLKTYMTIQPDIITSDYSDEQLLARILGGEKKLFEVIIRRYNQRLYRVGMSILGNDTEAEDAMQTAYISAYEHLAQFEGRSSLATWLTRIMINQCHQQQRKTRPVNSNVEPSDNFVNMQTPAHVLANKELSAVLEQAITRLPEKYRLVFVLREMEDMSVRETSAALNIEETNVKVRLNRAKTMLRENLNSYMKDHVFSFHLSRCDKVVQHVMQHLGIV</sequence>
<dbReference type="InterPro" id="IPR013324">
    <property type="entry name" value="RNA_pol_sigma_r3/r4-like"/>
</dbReference>
<dbReference type="NCBIfam" id="NF008888">
    <property type="entry name" value="PRK11922.1"/>
    <property type="match status" value="1"/>
</dbReference>
<dbReference type="EMBL" id="VUOC01000002">
    <property type="protein sequence ID" value="KAA2243293.1"/>
    <property type="molecule type" value="Genomic_DNA"/>
</dbReference>
<dbReference type="GO" id="GO:0006352">
    <property type="term" value="P:DNA-templated transcription initiation"/>
    <property type="evidence" value="ECO:0007669"/>
    <property type="project" value="InterPro"/>
</dbReference>
<keyword evidence="3" id="KW-0731">Sigma factor</keyword>
<keyword evidence="4" id="KW-0804">Transcription</keyword>
<dbReference type="Pfam" id="PF04542">
    <property type="entry name" value="Sigma70_r2"/>
    <property type="match status" value="1"/>
</dbReference>
<dbReference type="InterPro" id="IPR039425">
    <property type="entry name" value="RNA_pol_sigma-70-like"/>
</dbReference>
<dbReference type="PANTHER" id="PTHR43133:SF51">
    <property type="entry name" value="RNA POLYMERASE SIGMA FACTOR"/>
    <property type="match status" value="1"/>
</dbReference>
<reference evidence="7 8" key="2">
    <citation type="submission" date="2019-09" db="EMBL/GenBank/DDBJ databases">
        <authorList>
            <person name="Jin C."/>
        </authorList>
    </citation>
    <scope>NUCLEOTIDE SEQUENCE [LARGE SCALE GENOMIC DNA]</scope>
    <source>
        <strain evidence="7 8">BN140078</strain>
    </source>
</reference>
<keyword evidence="2" id="KW-0805">Transcription regulation</keyword>
<feature type="domain" description="RNA polymerase sigma-70 region 2" evidence="5">
    <location>
        <begin position="46"/>
        <end position="112"/>
    </location>
</feature>
<dbReference type="InterPro" id="IPR013325">
    <property type="entry name" value="RNA_pol_sigma_r2"/>
</dbReference>
<accession>A0A5B2VU15</accession>
<gene>
    <name evidence="7" type="ORF">F0L74_12345</name>
</gene>
<organism evidence="7 8">
    <name type="scientific">Chitinophaga agrisoli</name>
    <dbReference type="NCBI Taxonomy" id="2607653"/>
    <lineage>
        <taxon>Bacteria</taxon>
        <taxon>Pseudomonadati</taxon>
        <taxon>Bacteroidota</taxon>
        <taxon>Chitinophagia</taxon>
        <taxon>Chitinophagales</taxon>
        <taxon>Chitinophagaceae</taxon>
        <taxon>Chitinophaga</taxon>
    </lineage>
</organism>
<evidence type="ECO:0000256" key="4">
    <source>
        <dbReference type="ARBA" id="ARBA00023163"/>
    </source>
</evidence>
<evidence type="ECO:0000256" key="3">
    <source>
        <dbReference type="ARBA" id="ARBA00023082"/>
    </source>
</evidence>
<dbReference type="Pfam" id="PF08281">
    <property type="entry name" value="Sigma70_r4_2"/>
    <property type="match status" value="1"/>
</dbReference>
<dbReference type="CDD" id="cd06171">
    <property type="entry name" value="Sigma70_r4"/>
    <property type="match status" value="1"/>
</dbReference>
<dbReference type="GO" id="GO:0003677">
    <property type="term" value="F:DNA binding"/>
    <property type="evidence" value="ECO:0007669"/>
    <property type="project" value="InterPro"/>
</dbReference>
<dbReference type="Gene3D" id="1.10.10.10">
    <property type="entry name" value="Winged helix-like DNA-binding domain superfamily/Winged helix DNA-binding domain"/>
    <property type="match status" value="1"/>
</dbReference>
<protein>
    <submittedName>
        <fullName evidence="7">RNA polymerase sigma factor</fullName>
    </submittedName>
</protein>